<gene>
    <name evidence="2" type="ORF">BWGOE11_50590</name>
</gene>
<name>A0A1E8BG61_BACMY</name>
<organism evidence="2 3">
    <name type="scientific">Bacillus mycoides</name>
    <dbReference type="NCBI Taxonomy" id="1405"/>
    <lineage>
        <taxon>Bacteria</taxon>
        <taxon>Bacillati</taxon>
        <taxon>Bacillota</taxon>
        <taxon>Bacilli</taxon>
        <taxon>Bacillales</taxon>
        <taxon>Bacillaceae</taxon>
        <taxon>Bacillus</taxon>
        <taxon>Bacillus cereus group</taxon>
    </lineage>
</organism>
<comment type="similarity">
    <text evidence="1">Belongs to the UPF0349 family.</text>
</comment>
<dbReference type="AlphaFoldDB" id="A0A1E8BG61"/>
<dbReference type="InterPro" id="IPR022916">
    <property type="entry name" value="UPF0349"/>
</dbReference>
<evidence type="ECO:0000313" key="3">
    <source>
        <dbReference type="Proteomes" id="UP000175835"/>
    </source>
</evidence>
<evidence type="ECO:0000313" key="2">
    <source>
        <dbReference type="EMBL" id="OFD87961.1"/>
    </source>
</evidence>
<dbReference type="Pfam" id="PF07293">
    <property type="entry name" value="DUF1450"/>
    <property type="match status" value="1"/>
</dbReference>
<proteinExistence type="inferred from homology"/>
<evidence type="ECO:0000256" key="1">
    <source>
        <dbReference type="HAMAP-Rule" id="MF_01542"/>
    </source>
</evidence>
<reference evidence="2 3" key="1">
    <citation type="submission" date="2016-05" db="EMBL/GenBank/DDBJ databases">
        <title>Bacillus thuringiensis and Bacillus weihenstephanensis as novel biocontrol agents of wilt causing Verticillium species.</title>
        <authorList>
            <person name="Hollensteiner J."/>
            <person name="Wemheuer F."/>
            <person name="Harting R."/>
            <person name="Kolarzyk A."/>
            <person name="Diaz-Valerio S."/>
            <person name="Poehlein A."/>
            <person name="Brzuszkiewicz E."/>
            <person name="Nesemann K."/>
            <person name="Braus-Stromeyer S."/>
            <person name="Braus G."/>
            <person name="Daniel R."/>
            <person name="Liesegang H."/>
        </authorList>
    </citation>
    <scope>NUCLEOTIDE SEQUENCE [LARGE SCALE GENOMIC DNA]</scope>
    <source>
        <strain evidence="2 3">GOE11</strain>
    </source>
</reference>
<accession>A0A1E8BG61</accession>
<dbReference type="Proteomes" id="UP000175835">
    <property type="component" value="Unassembled WGS sequence"/>
</dbReference>
<dbReference type="InterPro" id="IPR009910">
    <property type="entry name" value="DUF1450"/>
</dbReference>
<dbReference type="NCBIfam" id="NF010190">
    <property type="entry name" value="PRK13669.1"/>
    <property type="match status" value="1"/>
</dbReference>
<protein>
    <recommendedName>
        <fullName evidence="1">UPF0349 protein BWGOE11_50590</fullName>
    </recommendedName>
</protein>
<dbReference type="EMBL" id="LXLX01000050">
    <property type="protein sequence ID" value="OFD87961.1"/>
    <property type="molecule type" value="Genomic_DNA"/>
</dbReference>
<dbReference type="PATRIC" id="fig|86662.28.peg.5192"/>
<comment type="caution">
    <text evidence="2">The sequence shown here is derived from an EMBL/GenBank/DDBJ whole genome shotgun (WGS) entry which is preliminary data.</text>
</comment>
<dbReference type="HAMAP" id="MF_01542">
    <property type="entry name" value="UPF0349"/>
    <property type="match status" value="1"/>
</dbReference>
<sequence length="96" mass="10496">MPAKVKGNLFRDTGGRVLIKPLIEFCVGNLASGSQAALEKLEKDPNLDVMEYGCLGYCGICFEGPFALVNGEVVQGATVEELVNKIYDYMDENPMF</sequence>